<reference evidence="3 4" key="1">
    <citation type="submission" date="2019-02" db="EMBL/GenBank/DDBJ databases">
        <title>Genomic Encyclopedia of Type Strains, Phase IV (KMG-IV): sequencing the most valuable type-strain genomes for metagenomic binning, comparative biology and taxonomic classification.</title>
        <authorList>
            <person name="Goeker M."/>
        </authorList>
    </citation>
    <scope>NUCLEOTIDE SEQUENCE [LARGE SCALE GENOMIC DNA]</scope>
    <source>
        <strain evidence="3 4">DSM 43045</strain>
    </source>
</reference>
<keyword evidence="2" id="KW-0472">Membrane</keyword>
<keyword evidence="4" id="KW-1185">Reference proteome</keyword>
<proteinExistence type="predicted"/>
<dbReference type="EMBL" id="SGWY01000003">
    <property type="protein sequence ID" value="RZS64508.1"/>
    <property type="molecule type" value="Genomic_DNA"/>
</dbReference>
<organism evidence="3 4">
    <name type="scientific">Agromyces ramosus</name>
    <dbReference type="NCBI Taxonomy" id="33879"/>
    <lineage>
        <taxon>Bacteria</taxon>
        <taxon>Bacillati</taxon>
        <taxon>Actinomycetota</taxon>
        <taxon>Actinomycetes</taxon>
        <taxon>Micrococcales</taxon>
        <taxon>Microbacteriaceae</taxon>
        <taxon>Agromyces</taxon>
    </lineage>
</organism>
<comment type="caution">
    <text evidence="3">The sequence shown here is derived from an EMBL/GenBank/DDBJ whole genome shotgun (WGS) entry which is preliminary data.</text>
</comment>
<sequence>MERPIVAALRQVIVDRADAGTGAAAGSEAFGSSATGGLGTIVLPVFAIAAALTAAVCVGSLLVEWLRKPEVGTPLAVTDPESAGLLSVGFVSGSASARWLPATVMLLAAGGVIAIQDRRAVGDSEAERPQDVHLVFDGDHLLSVGWDEESRDSADDTVLAMLSPEIAGGALTVGRGASVDADRVVRDNERLRALTQRGFRDAAAWYREPRPERRFRAATIAGVLGVVLGFLTLALLDDAATSIAWSAIGIGALSLGLRVILPRWIPLNADGLQLRERANEWREVVAGTDVANVAAGERLLPWAVLFDEASVIRRFAELAEESGAAPAWYRSLVPFSAARLASCITLVATELSQPVRVGGGLLRRSEDSRFGVPMIGDTKVWGGAYFAGDGGGPGSGGGGDGGGGGGGFDGGGIGGFDGGGGGDGGGF</sequence>
<feature type="transmembrane region" description="Helical" evidence="2">
    <location>
        <begin position="41"/>
        <end position="63"/>
    </location>
</feature>
<gene>
    <name evidence="3" type="ORF">EV187_2895</name>
</gene>
<feature type="region of interest" description="Disordered" evidence="1">
    <location>
        <begin position="395"/>
        <end position="427"/>
    </location>
</feature>
<keyword evidence="2" id="KW-0812">Transmembrane</keyword>
<name>A0A4Q7MCB5_9MICO</name>
<feature type="transmembrane region" description="Helical" evidence="2">
    <location>
        <begin position="242"/>
        <end position="261"/>
    </location>
</feature>
<keyword evidence="2" id="KW-1133">Transmembrane helix</keyword>
<accession>A0A4Q7MCB5</accession>
<dbReference type="RefSeq" id="WP_130353730.1">
    <property type="nucleotide sequence ID" value="NZ_SGWY01000003.1"/>
</dbReference>
<dbReference type="AlphaFoldDB" id="A0A4Q7MCB5"/>
<evidence type="ECO:0000313" key="4">
    <source>
        <dbReference type="Proteomes" id="UP000293289"/>
    </source>
</evidence>
<evidence type="ECO:0000313" key="3">
    <source>
        <dbReference type="EMBL" id="RZS64508.1"/>
    </source>
</evidence>
<evidence type="ECO:0000256" key="1">
    <source>
        <dbReference type="SAM" id="MobiDB-lite"/>
    </source>
</evidence>
<feature type="transmembrane region" description="Helical" evidence="2">
    <location>
        <begin position="217"/>
        <end position="236"/>
    </location>
</feature>
<dbReference type="OrthoDB" id="5002821at2"/>
<protein>
    <submittedName>
        <fullName evidence="3">Uncharacterized protein</fullName>
    </submittedName>
</protein>
<evidence type="ECO:0000256" key="2">
    <source>
        <dbReference type="SAM" id="Phobius"/>
    </source>
</evidence>
<dbReference type="Proteomes" id="UP000293289">
    <property type="component" value="Unassembled WGS sequence"/>
</dbReference>